<dbReference type="EMBL" id="BMIG01000008">
    <property type="protein sequence ID" value="GGB02475.1"/>
    <property type="molecule type" value="Genomic_DNA"/>
</dbReference>
<evidence type="ECO:0000313" key="1">
    <source>
        <dbReference type="EMBL" id="GGB02475.1"/>
    </source>
</evidence>
<protein>
    <submittedName>
        <fullName evidence="1">Uncharacterized protein</fullName>
    </submittedName>
</protein>
<reference evidence="1" key="2">
    <citation type="submission" date="2020-09" db="EMBL/GenBank/DDBJ databases">
        <authorList>
            <person name="Sun Q."/>
            <person name="Zhou Y."/>
        </authorList>
    </citation>
    <scope>NUCLEOTIDE SEQUENCE</scope>
    <source>
        <strain evidence="1">CGMCC 1.15322</strain>
    </source>
</reference>
<sequence>MFKLGVASAAVFALGGGVAALMQAGLRNGKLDEAGREVFRAVGRAVLQGSLPADDAARQVALDDLLGRIDELTLALPTHAQEELSQLLSLLASAPGRHLMAGLSQAWPVASDADIQLALQGMRLSALALRQQAYAALHDITTAAYFTDESTWPQLGYPGPPKL</sequence>
<organism evidence="1 2">
    <name type="scientific">Polaromonas eurypsychrophila</name>
    <dbReference type="NCBI Taxonomy" id="1614635"/>
    <lineage>
        <taxon>Bacteria</taxon>
        <taxon>Pseudomonadati</taxon>
        <taxon>Pseudomonadota</taxon>
        <taxon>Betaproteobacteria</taxon>
        <taxon>Burkholderiales</taxon>
        <taxon>Comamonadaceae</taxon>
        <taxon>Polaromonas</taxon>
    </lineage>
</organism>
<reference evidence="1" key="1">
    <citation type="journal article" date="2014" name="Int. J. Syst. Evol. Microbiol.">
        <title>Complete genome sequence of Corynebacterium casei LMG S-19264T (=DSM 44701T), isolated from a smear-ripened cheese.</title>
        <authorList>
            <consortium name="US DOE Joint Genome Institute (JGI-PGF)"/>
            <person name="Walter F."/>
            <person name="Albersmeier A."/>
            <person name="Kalinowski J."/>
            <person name="Ruckert C."/>
        </authorList>
    </citation>
    <scope>NUCLEOTIDE SEQUENCE</scope>
    <source>
        <strain evidence="1">CGMCC 1.15322</strain>
    </source>
</reference>
<proteinExistence type="predicted"/>
<keyword evidence="2" id="KW-1185">Reference proteome</keyword>
<dbReference type="Proteomes" id="UP000620596">
    <property type="component" value="Unassembled WGS sequence"/>
</dbReference>
<name>A0A916WIY6_9BURK</name>
<evidence type="ECO:0000313" key="2">
    <source>
        <dbReference type="Proteomes" id="UP000620596"/>
    </source>
</evidence>
<gene>
    <name evidence="1" type="ORF">GCM10011496_24340</name>
</gene>
<comment type="caution">
    <text evidence="1">The sequence shown here is derived from an EMBL/GenBank/DDBJ whole genome shotgun (WGS) entry which is preliminary data.</text>
</comment>
<accession>A0A916WIY6</accession>
<dbReference type="AlphaFoldDB" id="A0A916WIY6"/>